<evidence type="ECO:0000313" key="3">
    <source>
        <dbReference type="Proteomes" id="UP001387100"/>
    </source>
</evidence>
<dbReference type="PANTHER" id="PTHR13136:SF11">
    <property type="entry name" value="TESTIS-EXPRESSED PROTEIN 30"/>
    <property type="match status" value="1"/>
</dbReference>
<keyword evidence="3" id="KW-1185">Reference proteome</keyword>
<accession>A0ABU8RJB0</accession>
<gene>
    <name evidence="2" type="ORF">WDZ17_07490</name>
</gene>
<dbReference type="EMBL" id="JBBIAA010000005">
    <property type="protein sequence ID" value="MEJ5945140.1"/>
    <property type="molecule type" value="Genomic_DNA"/>
</dbReference>
<sequence length="237" mass="24132">MPTDAAAPLPGAAASVVEVATVEGPALAVVHVPGGRRGGLLVLGHGAGGRAGARTPDLLAVAQEALLGGWGVVLVDQPWVVAGRGIAVAPARLDTAWVAVVEHLRTTDLLVTGEGPLVLGGRSAGARVACRTAGALGADGVLALAFPLHPPERPDRSRAAELPQDVVTLVVQGERDRFGSPADVAAVAGPRTEVVGVPGDHALRRDRGALREAVRPWLGRLAGDRADEGEGRRESSR</sequence>
<protein>
    <submittedName>
        <fullName evidence="2">Alpha/beta family hydrolase</fullName>
    </submittedName>
</protein>
<dbReference type="InterPro" id="IPR026555">
    <property type="entry name" value="NSL3/Tex30"/>
</dbReference>
<dbReference type="Pfam" id="PF20408">
    <property type="entry name" value="Abhydrolase_11"/>
    <property type="match status" value="1"/>
</dbReference>
<comment type="caution">
    <text evidence="2">The sequence shown here is derived from an EMBL/GenBank/DDBJ whole genome shotgun (WGS) entry which is preliminary data.</text>
</comment>
<dbReference type="InterPro" id="IPR029058">
    <property type="entry name" value="AB_hydrolase_fold"/>
</dbReference>
<evidence type="ECO:0000313" key="2">
    <source>
        <dbReference type="EMBL" id="MEJ5945140.1"/>
    </source>
</evidence>
<dbReference type="SUPFAM" id="SSF53474">
    <property type="entry name" value="alpha/beta-Hydrolases"/>
    <property type="match status" value="1"/>
</dbReference>
<feature type="domain" description="KANL3/Tex30 alpha/beta hydrolase-like" evidence="1">
    <location>
        <begin position="40"/>
        <end position="204"/>
    </location>
</feature>
<dbReference type="InterPro" id="IPR046879">
    <property type="entry name" value="KANL3/Tex30_Abhydrolase"/>
</dbReference>
<dbReference type="GO" id="GO:0016787">
    <property type="term" value="F:hydrolase activity"/>
    <property type="evidence" value="ECO:0007669"/>
    <property type="project" value="UniProtKB-KW"/>
</dbReference>
<name>A0ABU8RJB0_9ACTN</name>
<organism evidence="2 3">
    <name type="scientific">Pseudokineococcus basanitobsidens</name>
    <dbReference type="NCBI Taxonomy" id="1926649"/>
    <lineage>
        <taxon>Bacteria</taxon>
        <taxon>Bacillati</taxon>
        <taxon>Actinomycetota</taxon>
        <taxon>Actinomycetes</taxon>
        <taxon>Kineosporiales</taxon>
        <taxon>Kineosporiaceae</taxon>
        <taxon>Pseudokineococcus</taxon>
    </lineage>
</organism>
<reference evidence="2 3" key="1">
    <citation type="journal article" date="2017" name="Int. J. Syst. Evol. Microbiol.">
        <title>Pseudokineococcus basanitobsidens sp. nov., isolated from volcanic rock.</title>
        <authorList>
            <person name="Lee D.W."/>
            <person name="Park M.Y."/>
            <person name="Kim J.J."/>
            <person name="Kim B.S."/>
        </authorList>
    </citation>
    <scope>NUCLEOTIDE SEQUENCE [LARGE SCALE GENOMIC DNA]</scope>
    <source>
        <strain evidence="2 3">DSM 103726</strain>
    </source>
</reference>
<proteinExistence type="predicted"/>
<dbReference type="Proteomes" id="UP001387100">
    <property type="component" value="Unassembled WGS sequence"/>
</dbReference>
<evidence type="ECO:0000259" key="1">
    <source>
        <dbReference type="Pfam" id="PF20408"/>
    </source>
</evidence>
<dbReference type="PANTHER" id="PTHR13136">
    <property type="entry name" value="TESTIS DEVELOPMENT PROTEIN PRTD"/>
    <property type="match status" value="1"/>
</dbReference>
<keyword evidence="2" id="KW-0378">Hydrolase</keyword>
<dbReference type="RefSeq" id="WP_339574522.1">
    <property type="nucleotide sequence ID" value="NZ_JBBIAA010000005.1"/>
</dbReference>
<dbReference type="Gene3D" id="3.40.50.1820">
    <property type="entry name" value="alpha/beta hydrolase"/>
    <property type="match status" value="1"/>
</dbReference>